<comment type="caution">
    <text evidence="3">The sequence shown here is derived from an EMBL/GenBank/DDBJ whole genome shotgun (WGS) entry which is preliminary data.</text>
</comment>
<organism evidence="3 4">
    <name type="scientific">Candidatus Uhrbacteria bacterium GW2011_GWD2_52_7</name>
    <dbReference type="NCBI Taxonomy" id="1618989"/>
    <lineage>
        <taxon>Bacteria</taxon>
        <taxon>Candidatus Uhriibacteriota</taxon>
    </lineage>
</organism>
<keyword evidence="1" id="KW-1133">Transmembrane helix</keyword>
<keyword evidence="1" id="KW-0472">Membrane</keyword>
<name>A0A0G1ZQ85_9BACT</name>
<dbReference type="InterPro" id="IPR039564">
    <property type="entry name" value="Peptidase_C39-like"/>
</dbReference>
<evidence type="ECO:0000313" key="4">
    <source>
        <dbReference type="Proteomes" id="UP000034846"/>
    </source>
</evidence>
<evidence type="ECO:0000256" key="1">
    <source>
        <dbReference type="SAM" id="Phobius"/>
    </source>
</evidence>
<feature type="transmembrane region" description="Helical" evidence="1">
    <location>
        <begin position="16"/>
        <end position="34"/>
    </location>
</feature>
<protein>
    <recommendedName>
        <fullName evidence="2">Peptidase C39-like domain-containing protein</fullName>
    </recommendedName>
</protein>
<evidence type="ECO:0000313" key="3">
    <source>
        <dbReference type="EMBL" id="KKW30397.1"/>
    </source>
</evidence>
<sequence>MMGFQDLLRDRPYKPWHGYLIVTVIGISVVLAGVNKVKTLLNAPEVPTADVPEVTYTDVVNDVEPTPVVVPPQEEPAPEPEPEPVVETRTQYNLALPWMSQAPFGVWDAMHEETCEEASVAMVIRYFEGETGDIDPSAADAELFNLVAYEEARGHQGSMTAFFYPRYLAEVVENPTVTDLKAYIDAGRPVIVPAAGRELGNPFFSGEGPIYHMLVVRGYTEDTFITNDPGTRHGKNYSYNIDTFMEAIGDWEGHNPASGAKRVIIVTPAQ</sequence>
<dbReference type="Gene3D" id="3.90.70.10">
    <property type="entry name" value="Cysteine proteinases"/>
    <property type="match status" value="1"/>
</dbReference>
<keyword evidence="1" id="KW-0812">Transmembrane</keyword>
<dbReference type="EMBL" id="LCRD01000013">
    <property type="protein sequence ID" value="KKW30397.1"/>
    <property type="molecule type" value="Genomic_DNA"/>
</dbReference>
<accession>A0A0G1ZQ85</accession>
<feature type="domain" description="Peptidase C39-like" evidence="2">
    <location>
        <begin position="96"/>
        <end position="229"/>
    </location>
</feature>
<proteinExistence type="predicted"/>
<gene>
    <name evidence="3" type="ORF">UY72_C0013G0007</name>
</gene>
<reference evidence="3 4" key="1">
    <citation type="journal article" date="2015" name="Nature">
        <title>rRNA introns, odd ribosomes, and small enigmatic genomes across a large radiation of phyla.</title>
        <authorList>
            <person name="Brown C.T."/>
            <person name="Hug L.A."/>
            <person name="Thomas B.C."/>
            <person name="Sharon I."/>
            <person name="Castelle C.J."/>
            <person name="Singh A."/>
            <person name="Wilkins M.J."/>
            <person name="Williams K.H."/>
            <person name="Banfield J.F."/>
        </authorList>
    </citation>
    <scope>NUCLEOTIDE SEQUENCE [LARGE SCALE GENOMIC DNA]</scope>
</reference>
<dbReference type="Proteomes" id="UP000034846">
    <property type="component" value="Unassembled WGS sequence"/>
</dbReference>
<dbReference type="Pfam" id="PF13529">
    <property type="entry name" value="Peptidase_C39_2"/>
    <property type="match status" value="1"/>
</dbReference>
<dbReference type="AlphaFoldDB" id="A0A0G1ZQ85"/>
<evidence type="ECO:0000259" key="2">
    <source>
        <dbReference type="Pfam" id="PF13529"/>
    </source>
</evidence>